<evidence type="ECO:0008006" key="4">
    <source>
        <dbReference type="Google" id="ProtNLM"/>
    </source>
</evidence>
<name>A0A9P5S8T3_9FUNG</name>
<keyword evidence="3" id="KW-1185">Reference proteome</keyword>
<dbReference type="InterPro" id="IPR011990">
    <property type="entry name" value="TPR-like_helical_dom_sf"/>
</dbReference>
<reference evidence="2" key="1">
    <citation type="journal article" date="2020" name="Fungal Divers.">
        <title>Resolving the Mortierellaceae phylogeny through synthesis of multi-gene phylogenetics and phylogenomics.</title>
        <authorList>
            <person name="Vandepol N."/>
            <person name="Liber J."/>
            <person name="Desiro A."/>
            <person name="Na H."/>
            <person name="Kennedy M."/>
            <person name="Barry K."/>
            <person name="Grigoriev I.V."/>
            <person name="Miller A.N."/>
            <person name="O'Donnell K."/>
            <person name="Stajich J.E."/>
            <person name="Bonito G."/>
        </authorList>
    </citation>
    <scope>NUCLEOTIDE SEQUENCE</scope>
    <source>
        <strain evidence="2">NRRL 6426</strain>
    </source>
</reference>
<dbReference type="SMART" id="SM00671">
    <property type="entry name" value="SEL1"/>
    <property type="match status" value="5"/>
</dbReference>
<organism evidence="2 3">
    <name type="scientific">Linnemannia schmuckeri</name>
    <dbReference type="NCBI Taxonomy" id="64567"/>
    <lineage>
        <taxon>Eukaryota</taxon>
        <taxon>Fungi</taxon>
        <taxon>Fungi incertae sedis</taxon>
        <taxon>Mucoromycota</taxon>
        <taxon>Mortierellomycotina</taxon>
        <taxon>Mortierellomycetes</taxon>
        <taxon>Mortierellales</taxon>
        <taxon>Mortierellaceae</taxon>
        <taxon>Linnemannia</taxon>
    </lineage>
</organism>
<evidence type="ECO:0000256" key="1">
    <source>
        <dbReference type="SAM" id="MobiDB-lite"/>
    </source>
</evidence>
<feature type="region of interest" description="Disordered" evidence="1">
    <location>
        <begin position="148"/>
        <end position="174"/>
    </location>
</feature>
<dbReference type="Proteomes" id="UP000748756">
    <property type="component" value="Unassembled WGS sequence"/>
</dbReference>
<dbReference type="EMBL" id="JAAAUQ010000036">
    <property type="protein sequence ID" value="KAF9156119.1"/>
    <property type="molecule type" value="Genomic_DNA"/>
</dbReference>
<proteinExistence type="predicted"/>
<accession>A0A9P5S8T3</accession>
<dbReference type="InterPro" id="IPR006597">
    <property type="entry name" value="Sel1-like"/>
</dbReference>
<dbReference type="OrthoDB" id="2403008at2759"/>
<dbReference type="SUPFAM" id="SSF81901">
    <property type="entry name" value="HCP-like"/>
    <property type="match status" value="1"/>
</dbReference>
<dbReference type="PANTHER" id="PTHR43628:SF1">
    <property type="entry name" value="CHITIN SYNTHASE REGULATORY FACTOR 2-RELATED"/>
    <property type="match status" value="1"/>
</dbReference>
<protein>
    <recommendedName>
        <fullName evidence="4">HCP-like protein</fullName>
    </recommendedName>
</protein>
<evidence type="ECO:0000313" key="2">
    <source>
        <dbReference type="EMBL" id="KAF9156119.1"/>
    </source>
</evidence>
<sequence>MENSVDSHQDDTIQVIRLTGNKSKTVHITTHQDPLSGKPIVLWGDILRVFRDALYLQHGQRVLPFLKSSDFKDLDPSRIAAIPGAVLKIIVECSPLVDDATGPAQESTRNMTQEPPQKEAIVVDVSVRRIPVWGDELEAMENYTHIDRPSLSARGPQLYPGSLEDDDNDAKDTAQDQQVDIGIGYPENPMVKGEGDYEGEEVIRILEEDARLHDREARTRDAVTRKLAELGDAEAQYQTGNQYGGWHNVDSKNYVQATEWYLKAAKQGHVGAQHAIGELREKGHGCPINLKAAFEWYLKAAEGGNTFAQMEIGKQYENGSDVQQDLSKSFEWYLKAAEGGNPLAQRHVGGLYGNGRGGAPEDDLKAFEWYMKAAVQGNSSAQLLVAEMYCTGYEGLPQDLQKAKKWYERTGQSGKDDAWCCLDALKKKISRRQKRQRQHQVQQL</sequence>
<dbReference type="AlphaFoldDB" id="A0A9P5S8T3"/>
<dbReference type="Gene3D" id="1.25.40.10">
    <property type="entry name" value="Tetratricopeptide repeat domain"/>
    <property type="match status" value="1"/>
</dbReference>
<dbReference type="PANTHER" id="PTHR43628">
    <property type="entry name" value="ACTIVATOR OF C KINASE PROTEIN 1-RELATED"/>
    <property type="match status" value="1"/>
</dbReference>
<dbReference type="Pfam" id="PF08238">
    <property type="entry name" value="Sel1"/>
    <property type="match status" value="5"/>
</dbReference>
<comment type="caution">
    <text evidence="2">The sequence shown here is derived from an EMBL/GenBank/DDBJ whole genome shotgun (WGS) entry which is preliminary data.</text>
</comment>
<gene>
    <name evidence="2" type="ORF">BG015_007161</name>
</gene>
<evidence type="ECO:0000313" key="3">
    <source>
        <dbReference type="Proteomes" id="UP000748756"/>
    </source>
</evidence>
<dbReference type="InterPro" id="IPR052945">
    <property type="entry name" value="Mitotic_Regulator"/>
</dbReference>